<name>A0A9D4F0S3_DREPO</name>
<dbReference type="Pfam" id="PF00248">
    <property type="entry name" value="Aldo_ket_red"/>
    <property type="match status" value="1"/>
</dbReference>
<evidence type="ECO:0000313" key="4">
    <source>
        <dbReference type="EMBL" id="KAH3787886.1"/>
    </source>
</evidence>
<proteinExistence type="inferred from homology"/>
<comment type="caution">
    <text evidence="4">The sequence shown here is derived from an EMBL/GenBank/DDBJ whole genome shotgun (WGS) entry which is preliminary data.</text>
</comment>
<dbReference type="InterPro" id="IPR050523">
    <property type="entry name" value="AKR_Detox_Biosynth"/>
</dbReference>
<dbReference type="PANTHER" id="PTHR43364:SF4">
    <property type="entry name" value="NAD(P)-LINKED OXIDOREDUCTASE SUPERFAMILY PROTEIN"/>
    <property type="match status" value="1"/>
</dbReference>
<feature type="domain" description="NADP-dependent oxidoreductase" evidence="3">
    <location>
        <begin position="20"/>
        <end position="342"/>
    </location>
</feature>
<protein>
    <recommendedName>
        <fullName evidence="3">NADP-dependent oxidoreductase domain-containing protein</fullName>
    </recommendedName>
</protein>
<gene>
    <name evidence="4" type="ORF">DPMN_166017</name>
</gene>
<accession>A0A9D4F0S3</accession>
<reference evidence="4" key="1">
    <citation type="journal article" date="2019" name="bioRxiv">
        <title>The Genome of the Zebra Mussel, Dreissena polymorpha: A Resource for Invasive Species Research.</title>
        <authorList>
            <person name="McCartney M.A."/>
            <person name="Auch B."/>
            <person name="Kono T."/>
            <person name="Mallez S."/>
            <person name="Zhang Y."/>
            <person name="Obille A."/>
            <person name="Becker A."/>
            <person name="Abrahante J.E."/>
            <person name="Garbe J."/>
            <person name="Badalamenti J.P."/>
            <person name="Herman A."/>
            <person name="Mangelson H."/>
            <person name="Liachko I."/>
            <person name="Sullivan S."/>
            <person name="Sone E.D."/>
            <person name="Koren S."/>
            <person name="Silverstein K.A.T."/>
            <person name="Beckman K.B."/>
            <person name="Gohl D.M."/>
        </authorList>
    </citation>
    <scope>NUCLEOTIDE SEQUENCE</scope>
    <source>
        <strain evidence="4">Duluth1</strain>
        <tissue evidence="4">Whole animal</tissue>
    </source>
</reference>
<dbReference type="Gene3D" id="3.20.20.100">
    <property type="entry name" value="NADP-dependent oxidoreductase domain"/>
    <property type="match status" value="1"/>
</dbReference>
<dbReference type="EMBL" id="JAIWYP010000008">
    <property type="protein sequence ID" value="KAH3787886.1"/>
    <property type="molecule type" value="Genomic_DNA"/>
</dbReference>
<evidence type="ECO:0000256" key="1">
    <source>
        <dbReference type="ARBA" id="ARBA00023002"/>
    </source>
</evidence>
<dbReference type="InterPro" id="IPR023210">
    <property type="entry name" value="NADP_OxRdtase_dom"/>
</dbReference>
<evidence type="ECO:0000259" key="3">
    <source>
        <dbReference type="Pfam" id="PF00248"/>
    </source>
</evidence>
<comment type="similarity">
    <text evidence="2">Belongs to the aldo/keto reductase family. Aldo/keto reductase 2 subfamily.</text>
</comment>
<sequence>MATKVDYNFLGRSGVKVSNLCLGAMTFGSTDKGMFPAFYSNPRQLNEEASHQILDKFVELGGNFIDTADIYANGNSEKIIGTWLQNKSRDDIVIASKAGIPMDMTRLNNGVGLSRRHIVESLGPSLDRLQTNYLDLYQGHVWDNGTPLEETLRTFDDLVRCGKIRYYGFSNVCGWQLQKIADTAKMLNLNPCITLQQQYSLCERDSELEAFQVCQNEGIAVLPWSPLKGGLLTDKLKRDVRPDPKESRAGYLAEKLAEGKNWWSPWDEEKDNDNYWKTIDVLKTIAKDKDKSVAQVALRWLIQQEVVSSVIIGCTSVQQLEDNMGASSGWELSPEEMKQLSDAAPLRKPYPYGFISSFASNRTNPFARSVKMS</sequence>
<dbReference type="Proteomes" id="UP000828390">
    <property type="component" value="Unassembled WGS sequence"/>
</dbReference>
<dbReference type="AlphaFoldDB" id="A0A9D4F0S3"/>
<dbReference type="OrthoDB" id="48988at2759"/>
<dbReference type="FunFam" id="3.20.20.100:FF:000004">
    <property type="entry name" value="Oxidoreductase, aldo/keto reductase"/>
    <property type="match status" value="1"/>
</dbReference>
<evidence type="ECO:0000256" key="2">
    <source>
        <dbReference type="ARBA" id="ARBA00038157"/>
    </source>
</evidence>
<dbReference type="InterPro" id="IPR036812">
    <property type="entry name" value="NAD(P)_OxRdtase_dom_sf"/>
</dbReference>
<keyword evidence="5" id="KW-1185">Reference proteome</keyword>
<reference evidence="4" key="2">
    <citation type="submission" date="2020-11" db="EMBL/GenBank/DDBJ databases">
        <authorList>
            <person name="McCartney M.A."/>
            <person name="Auch B."/>
            <person name="Kono T."/>
            <person name="Mallez S."/>
            <person name="Becker A."/>
            <person name="Gohl D.M."/>
            <person name="Silverstein K.A.T."/>
            <person name="Koren S."/>
            <person name="Bechman K.B."/>
            <person name="Herman A."/>
            <person name="Abrahante J.E."/>
            <person name="Garbe J."/>
        </authorList>
    </citation>
    <scope>NUCLEOTIDE SEQUENCE</scope>
    <source>
        <strain evidence="4">Duluth1</strain>
        <tissue evidence="4">Whole animal</tissue>
    </source>
</reference>
<dbReference type="PANTHER" id="PTHR43364">
    <property type="entry name" value="NADH-SPECIFIC METHYLGLYOXAL REDUCTASE-RELATED"/>
    <property type="match status" value="1"/>
</dbReference>
<keyword evidence="1" id="KW-0560">Oxidoreductase</keyword>
<dbReference type="SUPFAM" id="SSF51430">
    <property type="entry name" value="NAD(P)-linked oxidoreductase"/>
    <property type="match status" value="1"/>
</dbReference>
<evidence type="ECO:0000313" key="5">
    <source>
        <dbReference type="Proteomes" id="UP000828390"/>
    </source>
</evidence>
<dbReference type="GO" id="GO:0005829">
    <property type="term" value="C:cytosol"/>
    <property type="evidence" value="ECO:0007669"/>
    <property type="project" value="UniProtKB-ARBA"/>
</dbReference>
<dbReference type="GO" id="GO:0016491">
    <property type="term" value="F:oxidoreductase activity"/>
    <property type="evidence" value="ECO:0007669"/>
    <property type="project" value="UniProtKB-KW"/>
</dbReference>
<organism evidence="4 5">
    <name type="scientific">Dreissena polymorpha</name>
    <name type="common">Zebra mussel</name>
    <name type="synonym">Mytilus polymorpha</name>
    <dbReference type="NCBI Taxonomy" id="45954"/>
    <lineage>
        <taxon>Eukaryota</taxon>
        <taxon>Metazoa</taxon>
        <taxon>Spiralia</taxon>
        <taxon>Lophotrochozoa</taxon>
        <taxon>Mollusca</taxon>
        <taxon>Bivalvia</taxon>
        <taxon>Autobranchia</taxon>
        <taxon>Heteroconchia</taxon>
        <taxon>Euheterodonta</taxon>
        <taxon>Imparidentia</taxon>
        <taxon>Neoheterodontei</taxon>
        <taxon>Myida</taxon>
        <taxon>Dreissenoidea</taxon>
        <taxon>Dreissenidae</taxon>
        <taxon>Dreissena</taxon>
    </lineage>
</organism>